<feature type="repeat" description="ANK" evidence="3">
    <location>
        <begin position="176"/>
        <end position="208"/>
    </location>
</feature>
<evidence type="ECO:0000256" key="1">
    <source>
        <dbReference type="ARBA" id="ARBA00022737"/>
    </source>
</evidence>
<dbReference type="InterPro" id="IPR002110">
    <property type="entry name" value="Ankyrin_rpt"/>
</dbReference>
<keyword evidence="2 3" id="KW-0040">ANK repeat</keyword>
<evidence type="ECO:0000313" key="5">
    <source>
        <dbReference type="Proteomes" id="UP000245206"/>
    </source>
</evidence>
<organism evidence="4 5">
    <name type="scientific">Leptospira ellinghausenii</name>
    <dbReference type="NCBI Taxonomy" id="1917822"/>
    <lineage>
        <taxon>Bacteria</taxon>
        <taxon>Pseudomonadati</taxon>
        <taxon>Spirochaetota</taxon>
        <taxon>Spirochaetia</taxon>
        <taxon>Leptospirales</taxon>
        <taxon>Leptospiraceae</taxon>
        <taxon>Leptospira</taxon>
    </lineage>
</organism>
<keyword evidence="1" id="KW-0677">Repeat</keyword>
<comment type="caution">
    <text evidence="4">The sequence shown here is derived from an EMBL/GenBank/DDBJ whole genome shotgun (WGS) entry which is preliminary data.</text>
</comment>
<dbReference type="InterPro" id="IPR050745">
    <property type="entry name" value="Multifunctional_regulatory"/>
</dbReference>
<dbReference type="SMART" id="SM00248">
    <property type="entry name" value="ANK"/>
    <property type="match status" value="3"/>
</dbReference>
<reference evidence="5" key="1">
    <citation type="journal article" date="2019" name="Microbiol. Immunol.">
        <title>Molecular and phenotypic characterization of Leptospira johnsonii sp. nov., Leptospira ellinghausenii sp. nov. and Leptospira ryugenii sp. nov. isolated from soil and water in Japan.</title>
        <authorList>
            <person name="Masuzawa T."/>
            <person name="Saito M."/>
            <person name="Nakao R."/>
            <person name="Nikaido Y."/>
            <person name="Matsumoto M."/>
            <person name="Ogawa M."/>
            <person name="Yokoyama M."/>
            <person name="Hidaka Y."/>
            <person name="Tomita J."/>
            <person name="Sakakibara K."/>
            <person name="Suzuki K."/>
            <person name="Yasuda S."/>
            <person name="Sato H."/>
            <person name="Yamaguchi M."/>
            <person name="Yoshida S.I."/>
            <person name="Koizumi N."/>
            <person name="Kawamura Y."/>
        </authorList>
    </citation>
    <scope>NUCLEOTIDE SEQUENCE [LARGE SCALE GENOMIC DNA]</scope>
    <source>
        <strain evidence="5">E18</strain>
    </source>
</reference>
<dbReference type="PANTHER" id="PTHR24189:SF50">
    <property type="entry name" value="ANKYRIN REPEAT AND SOCS BOX PROTEIN 2"/>
    <property type="match status" value="1"/>
</dbReference>
<dbReference type="PANTHER" id="PTHR24189">
    <property type="entry name" value="MYOTROPHIN"/>
    <property type="match status" value="1"/>
</dbReference>
<accession>A0A2P2DHI2</accession>
<protein>
    <submittedName>
        <fullName evidence="4">Ankyrin repeat-containing protein</fullName>
    </submittedName>
</protein>
<gene>
    <name evidence="4" type="ORF">LPTSP2_33520</name>
</gene>
<evidence type="ECO:0000256" key="3">
    <source>
        <dbReference type="PROSITE-ProRule" id="PRU00023"/>
    </source>
</evidence>
<dbReference type="Gene3D" id="1.25.40.20">
    <property type="entry name" value="Ankyrin repeat-containing domain"/>
    <property type="match status" value="1"/>
</dbReference>
<dbReference type="EMBL" id="BFAZ01000010">
    <property type="protein sequence ID" value="GBF44049.1"/>
    <property type="molecule type" value="Genomic_DNA"/>
</dbReference>
<dbReference type="InterPro" id="IPR036770">
    <property type="entry name" value="Ankyrin_rpt-contain_sf"/>
</dbReference>
<dbReference type="PROSITE" id="PS50297">
    <property type="entry name" value="ANK_REP_REGION"/>
    <property type="match status" value="1"/>
</dbReference>
<dbReference type="Proteomes" id="UP000245206">
    <property type="component" value="Unassembled WGS sequence"/>
</dbReference>
<keyword evidence="5" id="KW-1185">Reference proteome</keyword>
<sequence>MSLSQSIKLFRTTSLVFLVLLSFLLEGCIWTKTKSYYLKLTKSNVLDKEVDKSRLIHLDPRQFQNTPLWELARSIYLYDDAQLETYLSENKYDLNVPNDFGIPILSMAIFWDREGAILPLLEHGANPNFKSELNPRPPILFAAARNSSILKLLLEHGGDPNAKEIYDESMIDENHPPATALSVAAEDGHFKSVEMLIARGADVNFGHGRAVAASITHNHLSITYMLLQNGFDLKTELYPTTFRVKSIQERMQIYELDRNTPRFNERDFNKIVAFLKEKGIVYQHVKPSKN</sequence>
<dbReference type="Pfam" id="PF12796">
    <property type="entry name" value="Ank_2"/>
    <property type="match status" value="1"/>
</dbReference>
<dbReference type="SUPFAM" id="SSF48403">
    <property type="entry name" value="Ankyrin repeat"/>
    <property type="match status" value="1"/>
</dbReference>
<proteinExistence type="predicted"/>
<evidence type="ECO:0000313" key="4">
    <source>
        <dbReference type="EMBL" id="GBF44049.1"/>
    </source>
</evidence>
<dbReference type="AlphaFoldDB" id="A0A2P2DHI2"/>
<dbReference type="PROSITE" id="PS50088">
    <property type="entry name" value="ANK_REPEAT"/>
    <property type="match status" value="1"/>
</dbReference>
<dbReference type="OrthoDB" id="342018at2"/>
<evidence type="ECO:0000256" key="2">
    <source>
        <dbReference type="ARBA" id="ARBA00023043"/>
    </source>
</evidence>
<name>A0A2P2DHI2_9LEPT</name>